<name>A0ABV0WBV3_9TELE</name>
<keyword evidence="2" id="KW-1185">Reference proteome</keyword>
<accession>A0ABV0WBV3</accession>
<organism evidence="1 2">
    <name type="scientific">Xenotaenia resolanae</name>
    <dbReference type="NCBI Taxonomy" id="208358"/>
    <lineage>
        <taxon>Eukaryota</taxon>
        <taxon>Metazoa</taxon>
        <taxon>Chordata</taxon>
        <taxon>Craniata</taxon>
        <taxon>Vertebrata</taxon>
        <taxon>Euteleostomi</taxon>
        <taxon>Actinopterygii</taxon>
        <taxon>Neopterygii</taxon>
        <taxon>Teleostei</taxon>
        <taxon>Neoteleostei</taxon>
        <taxon>Acanthomorphata</taxon>
        <taxon>Ovalentaria</taxon>
        <taxon>Atherinomorphae</taxon>
        <taxon>Cyprinodontiformes</taxon>
        <taxon>Goodeidae</taxon>
        <taxon>Xenotaenia</taxon>
    </lineage>
</organism>
<proteinExistence type="predicted"/>
<comment type="caution">
    <text evidence="1">The sequence shown here is derived from an EMBL/GenBank/DDBJ whole genome shotgun (WGS) entry which is preliminary data.</text>
</comment>
<sequence length="102" mass="11350">MCESSLKNLLQRKLSAGLCGSKASQELHKSAPNLHKAEPPVTGIKYHRSGVSWWKSDSISSAGRLAQLTCLWQKISELSLQRHPNDRTVGRLIAPWRISVAF</sequence>
<dbReference type="EMBL" id="JAHRIM010041204">
    <property type="protein sequence ID" value="MEQ2267047.1"/>
    <property type="molecule type" value="Genomic_DNA"/>
</dbReference>
<evidence type="ECO:0000313" key="2">
    <source>
        <dbReference type="Proteomes" id="UP001444071"/>
    </source>
</evidence>
<dbReference type="Proteomes" id="UP001444071">
    <property type="component" value="Unassembled WGS sequence"/>
</dbReference>
<reference evidence="1 2" key="1">
    <citation type="submission" date="2021-06" db="EMBL/GenBank/DDBJ databases">
        <authorList>
            <person name="Palmer J.M."/>
        </authorList>
    </citation>
    <scope>NUCLEOTIDE SEQUENCE [LARGE SCALE GENOMIC DNA]</scope>
    <source>
        <strain evidence="1 2">XR_2019</strain>
        <tissue evidence="1">Muscle</tissue>
    </source>
</reference>
<protein>
    <submittedName>
        <fullName evidence="1">Uncharacterized protein</fullName>
    </submittedName>
</protein>
<gene>
    <name evidence="1" type="ORF">XENORESO_000996</name>
</gene>
<evidence type="ECO:0000313" key="1">
    <source>
        <dbReference type="EMBL" id="MEQ2267047.1"/>
    </source>
</evidence>